<feature type="coiled-coil region" evidence="1">
    <location>
        <begin position="76"/>
        <end position="117"/>
    </location>
</feature>
<name>A0ABY7VUN3_9BACT</name>
<dbReference type="EMBL" id="CP117811">
    <property type="protein sequence ID" value="WDE95818.1"/>
    <property type="molecule type" value="Genomic_DNA"/>
</dbReference>
<protein>
    <recommendedName>
        <fullName evidence="4">RND transporter</fullName>
    </recommendedName>
</protein>
<organism evidence="2 3">
    <name type="scientific">Lentisphaera profundi</name>
    <dbReference type="NCBI Taxonomy" id="1658616"/>
    <lineage>
        <taxon>Bacteria</taxon>
        <taxon>Pseudomonadati</taxon>
        <taxon>Lentisphaerota</taxon>
        <taxon>Lentisphaeria</taxon>
        <taxon>Lentisphaerales</taxon>
        <taxon>Lentisphaeraceae</taxon>
        <taxon>Lentisphaera</taxon>
    </lineage>
</organism>
<sequence>MRLFLLLFFPLSLFAEIVLTSQKTRIYALNGTIIKTIEKNTKLNVSVLEKDKKYFQIGNTQNLILAAHTLGFEQMLNQSEKDKLELENAFKSRQRELLRLQSEFKTMEIQILETERDTALSYQSSSYSRTGGRYTYSYTRLISQSKARKLIEVLMFEKDKLKQEKIKLFKESMNLSAALSQNQLNVEQLSKIFTGKDKNHSKFIITKKNAAVFSGSQVFTHLKYGELLTARQHPQHKDFHQVILNKKIYTIASSDLANIQGLKLDYNKRITSNLSAIEFQKTLVKDLQTSIILLQSVIRQLAVDKAVSGYVKVKNMTIQIDPQTVLVINNQNGSSVYVHNNRAKDVIEEWLIRLDVKKLDLKSTEANMLIRQKNDVDLRQEQSNILALLQ</sequence>
<reference evidence="2 3" key="1">
    <citation type="submission" date="2023-02" db="EMBL/GenBank/DDBJ databases">
        <title>Genome sequence of Lentisphaera profundi SAORIC-696.</title>
        <authorList>
            <person name="Kim e."/>
            <person name="Cho J.-C."/>
            <person name="Choi A."/>
            <person name="Kang I."/>
        </authorList>
    </citation>
    <scope>NUCLEOTIDE SEQUENCE [LARGE SCALE GENOMIC DNA]</scope>
    <source>
        <strain evidence="2 3">SAORIC-696</strain>
    </source>
</reference>
<keyword evidence="3" id="KW-1185">Reference proteome</keyword>
<proteinExistence type="predicted"/>
<evidence type="ECO:0008006" key="4">
    <source>
        <dbReference type="Google" id="ProtNLM"/>
    </source>
</evidence>
<evidence type="ECO:0000313" key="3">
    <source>
        <dbReference type="Proteomes" id="UP001214250"/>
    </source>
</evidence>
<keyword evidence="1" id="KW-0175">Coiled coil</keyword>
<dbReference type="RefSeq" id="WP_274149624.1">
    <property type="nucleotide sequence ID" value="NZ_CP117811.1"/>
</dbReference>
<accession>A0ABY7VUN3</accession>
<dbReference type="Proteomes" id="UP001214250">
    <property type="component" value="Chromosome 1"/>
</dbReference>
<gene>
    <name evidence="2" type="ORF">PQO03_08830</name>
</gene>
<evidence type="ECO:0000313" key="2">
    <source>
        <dbReference type="EMBL" id="WDE95818.1"/>
    </source>
</evidence>
<evidence type="ECO:0000256" key="1">
    <source>
        <dbReference type="SAM" id="Coils"/>
    </source>
</evidence>